<organism evidence="3 4">
    <name type="scientific">Thermithiobacillus plumbiphilus</name>
    <dbReference type="NCBI Taxonomy" id="1729899"/>
    <lineage>
        <taxon>Bacteria</taxon>
        <taxon>Pseudomonadati</taxon>
        <taxon>Pseudomonadota</taxon>
        <taxon>Acidithiobacillia</taxon>
        <taxon>Acidithiobacillales</taxon>
        <taxon>Thermithiobacillaceae</taxon>
        <taxon>Thermithiobacillus</taxon>
    </lineage>
</organism>
<keyword evidence="4" id="KW-1185">Reference proteome</keyword>
<proteinExistence type="inferred from homology"/>
<comment type="caution">
    <text evidence="3">The sequence shown here is derived from an EMBL/GenBank/DDBJ whole genome shotgun (WGS) entry which is preliminary data.</text>
</comment>
<evidence type="ECO:0000259" key="2">
    <source>
        <dbReference type="Pfam" id="PF04453"/>
    </source>
</evidence>
<dbReference type="InterPro" id="IPR007543">
    <property type="entry name" value="LptD_C"/>
</dbReference>
<protein>
    <recommendedName>
        <fullName evidence="1">LPS-assembly protein LptD</fullName>
    </recommendedName>
</protein>
<feature type="signal peptide" evidence="1">
    <location>
        <begin position="1"/>
        <end position="21"/>
    </location>
</feature>
<keyword evidence="1" id="KW-0732">Signal</keyword>
<feature type="chain" id="PRO_5044923431" description="LPS-assembly protein LptD" evidence="1">
    <location>
        <begin position="22"/>
        <end position="702"/>
    </location>
</feature>
<comment type="function">
    <text evidence="1">Involved in the assembly of lipopolysaccharide (LPS) at the surface of the outer membrane.</text>
</comment>
<dbReference type="Gene3D" id="2.60.450.10">
    <property type="entry name" value="Lipopolysaccharide (LPS) transport protein A like domain"/>
    <property type="match status" value="1"/>
</dbReference>
<keyword evidence="1" id="KW-0472">Membrane</keyword>
<dbReference type="HAMAP" id="MF_01411">
    <property type="entry name" value="LPS_assembly_LptD"/>
    <property type="match status" value="1"/>
</dbReference>
<dbReference type="Proteomes" id="UP001446205">
    <property type="component" value="Unassembled WGS sequence"/>
</dbReference>
<evidence type="ECO:0000256" key="1">
    <source>
        <dbReference type="HAMAP-Rule" id="MF_01411"/>
    </source>
</evidence>
<evidence type="ECO:0000313" key="3">
    <source>
        <dbReference type="EMBL" id="MEK8089431.1"/>
    </source>
</evidence>
<dbReference type="PANTHER" id="PTHR30189:SF1">
    <property type="entry name" value="LPS-ASSEMBLY PROTEIN LPTD"/>
    <property type="match status" value="1"/>
</dbReference>
<dbReference type="EMBL" id="JBBPCO010000005">
    <property type="protein sequence ID" value="MEK8089431.1"/>
    <property type="molecule type" value="Genomic_DNA"/>
</dbReference>
<dbReference type="Pfam" id="PF04453">
    <property type="entry name" value="LptD"/>
    <property type="match status" value="1"/>
</dbReference>
<comment type="subunit">
    <text evidence="1">Component of the lipopolysaccharide transport and assembly complex.</text>
</comment>
<dbReference type="InterPro" id="IPR050218">
    <property type="entry name" value="LptD"/>
</dbReference>
<feature type="domain" description="LptD C-terminal" evidence="2">
    <location>
        <begin position="267"/>
        <end position="622"/>
    </location>
</feature>
<accession>A0ABU9D8Y2</accession>
<dbReference type="RefSeq" id="WP_341370490.1">
    <property type="nucleotide sequence ID" value="NZ_JBBPCO010000005.1"/>
</dbReference>
<dbReference type="PANTHER" id="PTHR30189">
    <property type="entry name" value="LPS-ASSEMBLY PROTEIN"/>
    <property type="match status" value="1"/>
</dbReference>
<reference evidence="3 4" key="1">
    <citation type="submission" date="2024-04" db="EMBL/GenBank/DDBJ databases">
        <authorList>
            <person name="Abashina T."/>
            <person name="Shaikin A."/>
        </authorList>
    </citation>
    <scope>NUCLEOTIDE SEQUENCE [LARGE SCALE GENOMIC DNA]</scope>
    <source>
        <strain evidence="3 4">AAFK</strain>
    </source>
</reference>
<comment type="caution">
    <text evidence="1">Lacks conserved residue(s) required for the propagation of feature annotation.</text>
</comment>
<comment type="subcellular location">
    <subcellularLocation>
        <location evidence="1">Cell outer membrane</location>
    </subcellularLocation>
</comment>
<sequence length="702" mass="78371" precursor="true">MSLPSRLFAALLGALAIQAHAADESVVLYAEQISGADPAHWSAQGNVEVHYQGRTLYADQVDYDRNDNQIVARGNVKLVAPGLITEAPEARVWVDQDRGIVLSPRYQLADRQAQGKAEKAEQLGPGEYRLTEGDYSSCPGPNPAWRIQARNILLDQKKEKITVRSGRLEFFSLPVAYLPILSFPTSDRATGFLAPSFGSSDINGAIVSAPFYWNIAPNQDATITPRLLSQRGVQLQTEYRYLGETSSGVGHLDVLPGDKLTGETVYAGDLRHQKQYGKGVSTALDLHYVSYPNYLSDFGGVTSGNLPLGNLPYLASSARLDYVGDKVTAGVALRGYQELAQSSINPYQQLPQAFVQGYWPLEKGFYGRIYSDFNYFLRSEGVIGQRFHNVPRFGWRVERPYGSFGAELGAYATHYQLQRTDSGLDHNVDRVLPLASLRGGLVFERDLGRRLTQTIEPEFRYTYIPARDQSDIPLFDTDVRQLSYPILFADNLYAGADRINAANRVTLGLSSSILNPNGRELLRAAVGQIRNFDDRQVDLAGQVVDDREQSDYFALLRWQPRQDLRLFSEAQYDPKASRMSRYNLGAQYQPGARRVLNLSYRYSRDLVDQVVLSGQMPLGRRWEALASYRYSLRDDSALEQLLGLGYDGGCWATRLMVYDQIRLGGEKNSAIFFQILLRGLTNLGNQPTGVLTQMVPGAQMEF</sequence>
<keyword evidence="1" id="KW-0998">Cell outer membrane</keyword>
<comment type="similarity">
    <text evidence="1">Belongs to the LptD family.</text>
</comment>
<name>A0ABU9D8Y2_9PROT</name>
<dbReference type="InterPro" id="IPR020889">
    <property type="entry name" value="LipoPS_assembly_LptD"/>
</dbReference>
<gene>
    <name evidence="1" type="primary">lptD</name>
    <name evidence="3" type="ORF">WOB96_06585</name>
</gene>
<evidence type="ECO:0000313" key="4">
    <source>
        <dbReference type="Proteomes" id="UP001446205"/>
    </source>
</evidence>